<accession>A0AAW0EQH9</accession>
<sequence>MTSRLPSRRLVDVLRQNSPKTLDRHAAQLAAAASSLPAEAIQTRFLRNQFLVNPKAVQLLFTEEQLTRWHVFGVYKPPFCPMRRADGADNYHSVSVESFVQSALQSRDIYPVLKRVLKPSEVRVRVLYNLDTFASGPVLISVSDVHRYATSLQTTTMQYDVLVAGHLPVHGTGNHTAIDVADLFPGADAPAAEHAASTAAHYEVKENAYYSVHPVSLLNVVIRGPPTSRPPALERLVRERLGTSVIGDPLVVGELMHLRASTAGAAGTVAGDTRAASDSAAHAAAVKLAANPHIVSRRGDIDFPRVFMHLREIHVDTSAETPSGIADGDAAQAASPPMAHSSAALLFNMHHHHHQQHQQQHHGSSDESAASWSQHAAFAKAQGIQLHCRKCFHSLLQKQLSASVRSRRMGILDGTWTPQTEHL</sequence>
<proteinExistence type="predicted"/>
<evidence type="ECO:0000313" key="3">
    <source>
        <dbReference type="Proteomes" id="UP001430356"/>
    </source>
</evidence>
<dbReference type="Proteomes" id="UP001430356">
    <property type="component" value="Unassembled WGS sequence"/>
</dbReference>
<reference evidence="2 3" key="1">
    <citation type="journal article" date="2021" name="MBio">
        <title>A New Model Trypanosomatid, Novymonas esmeraldas: Genomic Perception of Its 'Candidatus Pandoraea novymonadis' Endosymbiont.</title>
        <authorList>
            <person name="Zakharova A."/>
            <person name="Saura A."/>
            <person name="Butenko A."/>
            <person name="Podesvova L."/>
            <person name="Warmusova S."/>
            <person name="Kostygov A.Y."/>
            <person name="Nenarokova A."/>
            <person name="Lukes J."/>
            <person name="Opperdoes F.R."/>
            <person name="Yurchenko V."/>
        </authorList>
    </citation>
    <scope>NUCLEOTIDE SEQUENCE [LARGE SCALE GENOMIC DNA]</scope>
    <source>
        <strain evidence="2 3">E262AT.01</strain>
    </source>
</reference>
<evidence type="ECO:0000256" key="1">
    <source>
        <dbReference type="SAM" id="MobiDB-lite"/>
    </source>
</evidence>
<dbReference type="EMBL" id="JAECZO010000074">
    <property type="protein sequence ID" value="KAK7196367.1"/>
    <property type="molecule type" value="Genomic_DNA"/>
</dbReference>
<evidence type="ECO:0000313" key="2">
    <source>
        <dbReference type="EMBL" id="KAK7196367.1"/>
    </source>
</evidence>
<gene>
    <name evidence="2" type="ORF">NESM_000573300</name>
</gene>
<feature type="region of interest" description="Disordered" evidence="1">
    <location>
        <begin position="351"/>
        <end position="372"/>
    </location>
</feature>
<protein>
    <submittedName>
        <fullName evidence="2">Uncharacterized protein</fullName>
    </submittedName>
</protein>
<comment type="caution">
    <text evidence="2">The sequence shown here is derived from an EMBL/GenBank/DDBJ whole genome shotgun (WGS) entry which is preliminary data.</text>
</comment>
<keyword evidence="3" id="KW-1185">Reference proteome</keyword>
<organism evidence="2 3">
    <name type="scientific">Novymonas esmeraldas</name>
    <dbReference type="NCBI Taxonomy" id="1808958"/>
    <lineage>
        <taxon>Eukaryota</taxon>
        <taxon>Discoba</taxon>
        <taxon>Euglenozoa</taxon>
        <taxon>Kinetoplastea</taxon>
        <taxon>Metakinetoplastina</taxon>
        <taxon>Trypanosomatida</taxon>
        <taxon>Trypanosomatidae</taxon>
        <taxon>Novymonas</taxon>
    </lineage>
</organism>
<name>A0AAW0EQH9_9TRYP</name>
<feature type="compositionally biased region" description="Basic residues" evidence="1">
    <location>
        <begin position="351"/>
        <end position="360"/>
    </location>
</feature>
<dbReference type="AlphaFoldDB" id="A0AAW0EQH9"/>